<dbReference type="EMBL" id="JAAKZG010000009">
    <property type="protein sequence ID" value="NGN43471.1"/>
    <property type="molecule type" value="Genomic_DNA"/>
</dbReference>
<evidence type="ECO:0000313" key="2">
    <source>
        <dbReference type="Proteomes" id="UP000481252"/>
    </source>
</evidence>
<comment type="caution">
    <text evidence="1">The sequence shown here is derived from an EMBL/GenBank/DDBJ whole genome shotgun (WGS) entry which is preliminary data.</text>
</comment>
<dbReference type="Proteomes" id="UP000481252">
    <property type="component" value="Unassembled WGS sequence"/>
</dbReference>
<keyword evidence="2" id="KW-1185">Reference proteome</keyword>
<name>A0A7C9VFQ3_9HYPH</name>
<gene>
    <name evidence="1" type="ORF">G6N74_20580</name>
</gene>
<dbReference type="RefSeq" id="WP_091911852.1">
    <property type="nucleotide sequence ID" value="NZ_JAAKZG010000009.1"/>
</dbReference>
<sequence length="67" mass="7270">MLLDLDNSFDGIARRIIALRNDGDSYSASLADMLEAMLHSVDLLDEAVRITAKPASLALLDKIALRA</sequence>
<proteinExistence type="predicted"/>
<accession>A0A7C9VFQ3</accession>
<reference evidence="1 2" key="1">
    <citation type="submission" date="2020-02" db="EMBL/GenBank/DDBJ databases">
        <title>Genome sequence of the type strain CGMCC 1.15528 of Mesorhizobium zhangyense.</title>
        <authorList>
            <person name="Gao J."/>
            <person name="Sun J."/>
        </authorList>
    </citation>
    <scope>NUCLEOTIDE SEQUENCE [LARGE SCALE GENOMIC DNA]</scope>
    <source>
        <strain evidence="1 2">CGMCC 1.15528</strain>
    </source>
</reference>
<protein>
    <submittedName>
        <fullName evidence="1">Uncharacterized protein</fullName>
    </submittedName>
</protein>
<organism evidence="1 2">
    <name type="scientific">Mesorhizobium zhangyense</name>
    <dbReference type="NCBI Taxonomy" id="1776730"/>
    <lineage>
        <taxon>Bacteria</taxon>
        <taxon>Pseudomonadati</taxon>
        <taxon>Pseudomonadota</taxon>
        <taxon>Alphaproteobacteria</taxon>
        <taxon>Hyphomicrobiales</taxon>
        <taxon>Phyllobacteriaceae</taxon>
        <taxon>Mesorhizobium</taxon>
    </lineage>
</organism>
<dbReference type="AlphaFoldDB" id="A0A7C9VFQ3"/>
<evidence type="ECO:0000313" key="1">
    <source>
        <dbReference type="EMBL" id="NGN43471.1"/>
    </source>
</evidence>